<accession>A0A5M8FM17</accession>
<dbReference type="RefSeq" id="WP_150092931.1">
    <property type="nucleotide sequence ID" value="NZ_VWXX01000013.1"/>
</dbReference>
<sequence>MREPTWAPFRLQVYFNGHGWLARQLTQAGIAFETADNAFLHLADPAEAQRLADSLDATALHRHLDEWAQRCCPVLHHFRNGVHWSFMQVEYATDVVFRQQARFQPLYEAIVRTAVHVVKAEHVARFLGHKLSGNDQGEVGNDFSTRIQGTRIRHHMGPASLKRYDKTGIIARVACTANDVSFFKHHRYVEQRNGERVFKRAPLRKSIYSLGDLRQLMHAAQSATSPSWPVSTIPTRRRRRWPRWRHQPNPTVAPTAALTCSSTLTTDCSSPSPAVNGPSPASAPATCAPTSPTSQPAAVLA</sequence>
<evidence type="ECO:0000313" key="2">
    <source>
        <dbReference type="EMBL" id="KAA6185050.1"/>
    </source>
</evidence>
<dbReference type="OrthoDB" id="7052457at2"/>
<feature type="region of interest" description="Disordered" evidence="1">
    <location>
        <begin position="267"/>
        <end position="301"/>
    </location>
</feature>
<evidence type="ECO:0000313" key="3">
    <source>
        <dbReference type="Proteomes" id="UP000322981"/>
    </source>
</evidence>
<organism evidence="2 3">
    <name type="scientific">Thiohalocapsa marina</name>
    <dbReference type="NCBI Taxonomy" id="424902"/>
    <lineage>
        <taxon>Bacteria</taxon>
        <taxon>Pseudomonadati</taxon>
        <taxon>Pseudomonadota</taxon>
        <taxon>Gammaproteobacteria</taxon>
        <taxon>Chromatiales</taxon>
        <taxon>Chromatiaceae</taxon>
        <taxon>Thiohalocapsa</taxon>
    </lineage>
</organism>
<comment type="caution">
    <text evidence="2">The sequence shown here is derived from an EMBL/GenBank/DDBJ whole genome shotgun (WGS) entry which is preliminary data.</text>
</comment>
<dbReference type="EMBL" id="VWXX01000013">
    <property type="protein sequence ID" value="KAA6185050.1"/>
    <property type="molecule type" value="Genomic_DNA"/>
</dbReference>
<keyword evidence="3" id="KW-1185">Reference proteome</keyword>
<reference evidence="2 3" key="1">
    <citation type="submission" date="2019-09" db="EMBL/GenBank/DDBJ databases">
        <title>Whole-genome sequence of the purple sulfur bacterium Thiohalocapsa marina DSM 19078.</title>
        <authorList>
            <person name="Kyndt J.A."/>
            <person name="Meyer T.E."/>
        </authorList>
    </citation>
    <scope>NUCLEOTIDE SEQUENCE [LARGE SCALE GENOMIC DNA]</scope>
    <source>
        <strain evidence="2 3">DSM 19078</strain>
    </source>
</reference>
<proteinExistence type="predicted"/>
<evidence type="ECO:0000256" key="1">
    <source>
        <dbReference type="SAM" id="MobiDB-lite"/>
    </source>
</evidence>
<dbReference type="AlphaFoldDB" id="A0A5M8FM17"/>
<dbReference type="Proteomes" id="UP000322981">
    <property type="component" value="Unassembled WGS sequence"/>
</dbReference>
<name>A0A5M8FM17_9GAMM</name>
<gene>
    <name evidence="2" type="ORF">F2Q65_09970</name>
</gene>
<protein>
    <submittedName>
        <fullName evidence="2">Uncharacterized protein</fullName>
    </submittedName>
</protein>